<proteinExistence type="inferred from homology"/>
<feature type="binding site" evidence="9">
    <location>
        <position position="259"/>
    </location>
    <ligand>
        <name>ATP</name>
        <dbReference type="ChEBI" id="CHEBI:30616"/>
    </ligand>
</feature>
<evidence type="ECO:0000256" key="11">
    <source>
        <dbReference type="SAM" id="MobiDB-lite"/>
    </source>
</evidence>
<keyword evidence="6" id="KW-0652">Protein synthesis inhibitor</keyword>
<dbReference type="Gene3D" id="3.30.200.20">
    <property type="entry name" value="Phosphorylase Kinase, domain 1"/>
    <property type="match status" value="1"/>
</dbReference>
<evidence type="ECO:0000256" key="3">
    <source>
        <dbReference type="ARBA" id="ARBA00022777"/>
    </source>
</evidence>
<protein>
    <recommendedName>
        <fullName evidence="16">Non-specific serine/threonine protein kinase</fullName>
    </recommendedName>
</protein>
<evidence type="ECO:0000256" key="8">
    <source>
        <dbReference type="ARBA" id="ARBA00037982"/>
    </source>
</evidence>
<reference evidence="14" key="1">
    <citation type="submission" date="2023-10" db="EMBL/GenBank/DDBJ databases">
        <authorList>
            <person name="Chen Y."/>
            <person name="Shah S."/>
            <person name="Dougan E. K."/>
            <person name="Thang M."/>
            <person name="Chan C."/>
        </authorList>
    </citation>
    <scope>NUCLEOTIDE SEQUENCE [LARGE SCALE GENOMIC DNA]</scope>
</reference>
<keyword evidence="3" id="KW-0418">Kinase</keyword>
<comment type="caution">
    <text evidence="14">The sequence shown here is derived from an EMBL/GenBank/DDBJ whole genome shotgun (WGS) entry which is preliminary data.</text>
</comment>
<feature type="domain" description="EF-hand" evidence="13">
    <location>
        <begin position="30"/>
        <end position="65"/>
    </location>
</feature>
<dbReference type="SMART" id="SM00220">
    <property type="entry name" value="S_TKc"/>
    <property type="match status" value="1"/>
</dbReference>
<dbReference type="Proteomes" id="UP001189429">
    <property type="component" value="Unassembled WGS sequence"/>
</dbReference>
<dbReference type="Pfam" id="PF13499">
    <property type="entry name" value="EF-hand_7"/>
    <property type="match status" value="1"/>
</dbReference>
<dbReference type="CDD" id="cd00051">
    <property type="entry name" value="EFh"/>
    <property type="match status" value="1"/>
</dbReference>
<dbReference type="PROSITE" id="PS50011">
    <property type="entry name" value="PROTEIN_KINASE_DOM"/>
    <property type="match status" value="1"/>
</dbReference>
<dbReference type="SMART" id="SM00054">
    <property type="entry name" value="EFh"/>
    <property type="match status" value="2"/>
</dbReference>
<dbReference type="SUPFAM" id="SSF56112">
    <property type="entry name" value="Protein kinase-like (PK-like)"/>
    <property type="match status" value="1"/>
</dbReference>
<dbReference type="EMBL" id="CAUYUJ010019693">
    <property type="protein sequence ID" value="CAK0892980.1"/>
    <property type="molecule type" value="Genomic_DNA"/>
</dbReference>
<dbReference type="PROSITE" id="PS50222">
    <property type="entry name" value="EF_HAND_2"/>
    <property type="match status" value="2"/>
</dbReference>
<evidence type="ECO:0000256" key="6">
    <source>
        <dbReference type="ARBA" id="ARBA00023193"/>
    </source>
</evidence>
<dbReference type="InterPro" id="IPR017441">
    <property type="entry name" value="Protein_kinase_ATP_BS"/>
</dbReference>
<name>A0ABN9X2S9_9DINO</name>
<dbReference type="PROSITE" id="PS00018">
    <property type="entry name" value="EF_HAND_1"/>
    <property type="match status" value="1"/>
</dbReference>
<keyword evidence="1" id="KW-0808">Transferase</keyword>
<dbReference type="InterPro" id="IPR011992">
    <property type="entry name" value="EF-hand-dom_pair"/>
</dbReference>
<organism evidence="14 15">
    <name type="scientific">Prorocentrum cordatum</name>
    <dbReference type="NCBI Taxonomy" id="2364126"/>
    <lineage>
        <taxon>Eukaryota</taxon>
        <taxon>Sar</taxon>
        <taxon>Alveolata</taxon>
        <taxon>Dinophyceae</taxon>
        <taxon>Prorocentrales</taxon>
        <taxon>Prorocentraceae</taxon>
        <taxon>Prorocentrum</taxon>
    </lineage>
</organism>
<dbReference type="InterPro" id="IPR002048">
    <property type="entry name" value="EF_hand_dom"/>
</dbReference>
<evidence type="ECO:0000256" key="5">
    <source>
        <dbReference type="ARBA" id="ARBA00022840"/>
    </source>
</evidence>
<dbReference type="Gene3D" id="1.10.238.10">
    <property type="entry name" value="EF-hand"/>
    <property type="match status" value="1"/>
</dbReference>
<evidence type="ECO:0000256" key="7">
    <source>
        <dbReference type="ARBA" id="ARBA00024334"/>
    </source>
</evidence>
<sequence>MAPCAPAAGGGAPAADPGGPAEQEQAEGGIDASRIRQMFDHFDRSGEGFLTLAQFKAALHTMGMDRVFSESDMDTIVMVADYNGDRKIDFQEFVAFTTRMLSSGAQEGEEEECGSNVVSGKLQASATPRTPSKGSLSDGEGGAAERGLSVEANLRRQLIEARERAERAEESLAQAQRSAEAALKRAKEAAGDAALQAERQFEEEMEASTTFWCDIARTSATPRLSQCLDLDAAELLGNGKYGFVFRSQRSDDGQPVVVKLLGLRWAHVAAKEWGRARDIGEHPNLVRYSEVMLHADDDKVILNLLSTAQRQGRLQNRVKRQSFPDRYICFMQEFMNRGTVQDWMDKHILLPGGLFATLRCVAGALAHMHSCGVTHNDIKPENVMLKQEEGAGPRADVTAKLGDFGLAVRSKDRSTDFAQLGMTVLCMVTGEHFGSRKFAPELVDRLVAEVAAVVRDAVADEKPSEGGRSVGLALAQLPRLLRQIWAGEVDMKDVRDLPALRGWGFSDGECLPPGPSGGYPGAADGAGGTECARAAEVLPASSLSLSLSRCSGRRPDMQHRAAPARGASPDGEKPRRRQGPGDGPAVSPARPSLRRGGQRCCARPPRSSAPGGGRCRAARGRGVRGADVQEGQQVVHVLGADGQEGQQVVLVLGAGEPGGPAGGDAGPLAEHGPEVASAAHATRQRSAAIAVCTVAPFSSHAARPDAGPAPRRPLPQTCLTRPAKPAPAAACLYVQSPVPPRLLLPPVLRHLPLASPPPRLPHG</sequence>
<dbReference type="PROSITE" id="PS00108">
    <property type="entry name" value="PROTEIN_KINASE_ST"/>
    <property type="match status" value="1"/>
</dbReference>
<feature type="region of interest" description="Disordered" evidence="11">
    <location>
        <begin position="1"/>
        <end position="27"/>
    </location>
</feature>
<dbReference type="Pfam" id="PF00069">
    <property type="entry name" value="Pkinase"/>
    <property type="match status" value="1"/>
</dbReference>
<dbReference type="SUPFAM" id="SSF47473">
    <property type="entry name" value="EF-hand"/>
    <property type="match status" value="1"/>
</dbReference>
<evidence type="ECO:0000256" key="4">
    <source>
        <dbReference type="ARBA" id="ARBA00022837"/>
    </source>
</evidence>
<dbReference type="Gene3D" id="1.10.510.10">
    <property type="entry name" value="Transferase(Phosphotransferase) domain 1"/>
    <property type="match status" value="1"/>
</dbReference>
<feature type="compositionally biased region" description="Polar residues" evidence="11">
    <location>
        <begin position="116"/>
        <end position="135"/>
    </location>
</feature>
<dbReference type="PANTHER" id="PTHR11042">
    <property type="entry name" value="EUKARYOTIC TRANSLATION INITIATION FACTOR 2-ALPHA KINASE EIF2-ALPHA KINASE -RELATED"/>
    <property type="match status" value="1"/>
</dbReference>
<dbReference type="InterPro" id="IPR050339">
    <property type="entry name" value="CC_SR_Kinase"/>
</dbReference>
<dbReference type="InterPro" id="IPR000719">
    <property type="entry name" value="Prot_kinase_dom"/>
</dbReference>
<keyword evidence="15" id="KW-1185">Reference proteome</keyword>
<dbReference type="PROSITE" id="PS00107">
    <property type="entry name" value="PROTEIN_KINASE_ATP"/>
    <property type="match status" value="1"/>
</dbReference>
<evidence type="ECO:0000256" key="1">
    <source>
        <dbReference type="ARBA" id="ARBA00022679"/>
    </source>
</evidence>
<keyword evidence="5 9" id="KW-0067">ATP-binding</keyword>
<comment type="similarity">
    <text evidence="7">Belongs to the protein kinase superfamily. Ser/Thr protein kinase family. CDPK subfamily.</text>
</comment>
<evidence type="ECO:0000259" key="13">
    <source>
        <dbReference type="PROSITE" id="PS50222"/>
    </source>
</evidence>
<evidence type="ECO:0000256" key="10">
    <source>
        <dbReference type="SAM" id="Coils"/>
    </source>
</evidence>
<feature type="domain" description="Protein kinase" evidence="12">
    <location>
        <begin position="230"/>
        <end position="576"/>
    </location>
</feature>
<keyword evidence="10" id="KW-0175">Coiled coil</keyword>
<dbReference type="InterPro" id="IPR018247">
    <property type="entry name" value="EF_Hand_1_Ca_BS"/>
</dbReference>
<keyword evidence="2 9" id="KW-0547">Nucleotide-binding</keyword>
<evidence type="ECO:0000313" key="14">
    <source>
        <dbReference type="EMBL" id="CAK0892980.1"/>
    </source>
</evidence>
<feature type="region of interest" description="Disordered" evidence="11">
    <location>
        <begin position="105"/>
        <end position="147"/>
    </location>
</feature>
<accession>A0ABN9X2S9</accession>
<feature type="region of interest" description="Disordered" evidence="11">
    <location>
        <begin position="547"/>
        <end position="626"/>
    </location>
</feature>
<keyword evidence="4" id="KW-0106">Calcium</keyword>
<evidence type="ECO:0000259" key="12">
    <source>
        <dbReference type="PROSITE" id="PS50011"/>
    </source>
</evidence>
<feature type="domain" description="EF-hand" evidence="13">
    <location>
        <begin position="68"/>
        <end position="103"/>
    </location>
</feature>
<feature type="coiled-coil region" evidence="10">
    <location>
        <begin position="151"/>
        <end position="192"/>
    </location>
</feature>
<comment type="similarity">
    <text evidence="8">Belongs to the protein kinase superfamily. Ser/Thr protein kinase family. GCN2 subfamily.</text>
</comment>
<evidence type="ECO:0000256" key="9">
    <source>
        <dbReference type="PROSITE-ProRule" id="PRU10141"/>
    </source>
</evidence>
<evidence type="ECO:0000313" key="15">
    <source>
        <dbReference type="Proteomes" id="UP001189429"/>
    </source>
</evidence>
<dbReference type="InterPro" id="IPR008271">
    <property type="entry name" value="Ser/Thr_kinase_AS"/>
</dbReference>
<gene>
    <name evidence="14" type="ORF">PCOR1329_LOCUS72477</name>
</gene>
<evidence type="ECO:0000256" key="2">
    <source>
        <dbReference type="ARBA" id="ARBA00022741"/>
    </source>
</evidence>
<evidence type="ECO:0008006" key="16">
    <source>
        <dbReference type="Google" id="ProtNLM"/>
    </source>
</evidence>
<dbReference type="InterPro" id="IPR011009">
    <property type="entry name" value="Kinase-like_dom_sf"/>
</dbReference>